<keyword evidence="2" id="KW-1185">Reference proteome</keyword>
<reference evidence="1 2" key="1">
    <citation type="journal article" date="2020" name="Mol. Biol. Evol.">
        <title>Distinct Expression and Methylation Patterns for Genes with Different Fates following a Single Whole-Genome Duplication in Flowering Plants.</title>
        <authorList>
            <person name="Shi T."/>
            <person name="Rahmani R.S."/>
            <person name="Gugger P.F."/>
            <person name="Wang M."/>
            <person name="Li H."/>
            <person name="Zhang Y."/>
            <person name="Li Z."/>
            <person name="Wang Q."/>
            <person name="Van de Peer Y."/>
            <person name="Marchal K."/>
            <person name="Chen J."/>
        </authorList>
    </citation>
    <scope>NUCLEOTIDE SEQUENCE [LARGE SCALE GENOMIC DNA]</scope>
    <source>
        <tissue evidence="1">Leaf</tissue>
    </source>
</reference>
<sequence length="29" mass="3231">MAIGRSELFKLGFPDVSLSLSSEFNDRTL</sequence>
<accession>A0A822YV77</accession>
<dbReference type="Proteomes" id="UP000607653">
    <property type="component" value="Unassembled WGS sequence"/>
</dbReference>
<evidence type="ECO:0000313" key="1">
    <source>
        <dbReference type="EMBL" id="DAD36420.1"/>
    </source>
</evidence>
<evidence type="ECO:0000313" key="2">
    <source>
        <dbReference type="Proteomes" id="UP000607653"/>
    </source>
</evidence>
<dbReference type="AlphaFoldDB" id="A0A822YV77"/>
<organism evidence="1 2">
    <name type="scientific">Nelumbo nucifera</name>
    <name type="common">Sacred lotus</name>
    <dbReference type="NCBI Taxonomy" id="4432"/>
    <lineage>
        <taxon>Eukaryota</taxon>
        <taxon>Viridiplantae</taxon>
        <taxon>Streptophyta</taxon>
        <taxon>Embryophyta</taxon>
        <taxon>Tracheophyta</taxon>
        <taxon>Spermatophyta</taxon>
        <taxon>Magnoliopsida</taxon>
        <taxon>Proteales</taxon>
        <taxon>Nelumbonaceae</taxon>
        <taxon>Nelumbo</taxon>
    </lineage>
</organism>
<protein>
    <submittedName>
        <fullName evidence="1">Uncharacterized protein</fullName>
    </submittedName>
</protein>
<proteinExistence type="predicted"/>
<dbReference type="EMBL" id="DUZY01000004">
    <property type="protein sequence ID" value="DAD36420.1"/>
    <property type="molecule type" value="Genomic_DNA"/>
</dbReference>
<name>A0A822YV77_NELNU</name>
<comment type="caution">
    <text evidence="1">The sequence shown here is derived from an EMBL/GenBank/DDBJ whole genome shotgun (WGS) entry which is preliminary data.</text>
</comment>
<gene>
    <name evidence="1" type="ORF">HUJ06_007061</name>
</gene>